<reference evidence="1" key="1">
    <citation type="journal article" date="2015" name="Nature">
        <title>Complex archaea that bridge the gap between prokaryotes and eukaryotes.</title>
        <authorList>
            <person name="Spang A."/>
            <person name="Saw J.H."/>
            <person name="Jorgensen S.L."/>
            <person name="Zaremba-Niedzwiedzka K."/>
            <person name="Martijn J."/>
            <person name="Lind A.E."/>
            <person name="van Eijk R."/>
            <person name="Schleper C."/>
            <person name="Guy L."/>
            <person name="Ettema T.J."/>
        </authorList>
    </citation>
    <scope>NUCLEOTIDE SEQUENCE</scope>
</reference>
<proteinExistence type="predicted"/>
<name>A0A0F9CLH5_9ZZZZ</name>
<comment type="caution">
    <text evidence="1">The sequence shown here is derived from an EMBL/GenBank/DDBJ whole genome shotgun (WGS) entry which is preliminary data.</text>
</comment>
<dbReference type="EMBL" id="LAZR01032752">
    <property type="protein sequence ID" value="KKL50014.1"/>
    <property type="molecule type" value="Genomic_DNA"/>
</dbReference>
<protein>
    <submittedName>
        <fullName evidence="1">Uncharacterized protein</fullName>
    </submittedName>
</protein>
<gene>
    <name evidence="1" type="ORF">LCGC14_2309720</name>
</gene>
<evidence type="ECO:0000313" key="1">
    <source>
        <dbReference type="EMBL" id="KKL50014.1"/>
    </source>
</evidence>
<dbReference type="AlphaFoldDB" id="A0A0F9CLH5"/>
<sequence length="445" mass="47468">MSDNNTSTEPLVIRPSVVGMAAAMERKLRKHDATRGITGWRGFDREQLLEQLRTEVDELDAVVTNAAPKPQTGETTPFRNQLLQDRITGEAADVANMAMMVADVDGDLEQEGALWALVRIPGAEDTAKDPVEPAEAPVGDPTAAQATAINAQIEQIHKAAVIGTANPSQAEIVLMASLAMDRLDTLHGDNVLSAAIEAQICAGSDLVLAARIALESMRAADQAEDGAATGGNLGVSEFDWSAERRLLFEKAKQVLETAEMRHCRICLCTDEYGCFTGEHTSPETNPCSWAEDDLCSRCAHCVDDGQRTPTPETPAPEPVTICMPGETVAFGEGDPLVTIAGNLPIQVGTAPGHITVRAVDLAPETRTIAESRHEATGKILATTIEALSENLKCAEWAHDVAVEKLTKAEALAEGLKQDIGKMDSKTATEAMKELAEMARKAAEDS</sequence>
<organism evidence="1">
    <name type="scientific">marine sediment metagenome</name>
    <dbReference type="NCBI Taxonomy" id="412755"/>
    <lineage>
        <taxon>unclassified sequences</taxon>
        <taxon>metagenomes</taxon>
        <taxon>ecological metagenomes</taxon>
    </lineage>
</organism>
<feature type="non-terminal residue" evidence="1">
    <location>
        <position position="445"/>
    </location>
</feature>
<accession>A0A0F9CLH5</accession>